<dbReference type="GO" id="GO:0052621">
    <property type="term" value="F:diguanylate cyclase activity"/>
    <property type="evidence" value="ECO:0007669"/>
    <property type="project" value="UniProtKB-EC"/>
</dbReference>
<dbReference type="PANTHER" id="PTHR45138">
    <property type="entry name" value="REGULATORY COMPONENTS OF SENSORY TRANSDUCTION SYSTEM"/>
    <property type="match status" value="1"/>
</dbReference>
<dbReference type="Gene3D" id="3.30.70.270">
    <property type="match status" value="1"/>
</dbReference>
<dbReference type="InterPro" id="IPR050469">
    <property type="entry name" value="Diguanylate_Cyclase"/>
</dbReference>
<comment type="catalytic activity">
    <reaction evidence="2">
        <text>2 GTP = 3',3'-c-di-GMP + 2 diphosphate</text>
        <dbReference type="Rhea" id="RHEA:24898"/>
        <dbReference type="ChEBI" id="CHEBI:33019"/>
        <dbReference type="ChEBI" id="CHEBI:37565"/>
        <dbReference type="ChEBI" id="CHEBI:58805"/>
        <dbReference type="EC" id="2.7.7.65"/>
    </reaction>
</comment>
<evidence type="ECO:0000313" key="5">
    <source>
        <dbReference type="EMBL" id="KAA1194459.1"/>
    </source>
</evidence>
<dbReference type="PANTHER" id="PTHR45138:SF9">
    <property type="entry name" value="DIGUANYLATE CYCLASE DGCM-RELATED"/>
    <property type="match status" value="1"/>
</dbReference>
<feature type="compositionally biased region" description="Gly residues" evidence="3">
    <location>
        <begin position="1"/>
        <end position="11"/>
    </location>
</feature>
<evidence type="ECO:0000313" key="6">
    <source>
        <dbReference type="Proteomes" id="UP000323708"/>
    </source>
</evidence>
<sequence>MVENQGNGGVQGEEIQGAPPVASRAELRERRLVETIKLNRYLYFQTQQLEHMLLDAEDLHALLEVLIVSLPRHFSFRVSELWLHDPDDALSGLIVGGARYGRYLQLQSDAFDMQELYGAEPDIELIDATDSRMFEVLKSEHGIDYALLLPLTDAGRLIGSLHVGIGEDSINLGDAEEGLLAHLAAIISRCLVQAIAHQRISQLTMVDALTHASNALGFERDIDREIARARRANKPLSLLMMEIDEYADLFKHYGEERGQLVLKKVAQRISSDLRATDMMARLEEAHLAVLIPGSDESLGSDIAERMRRDIDEFSIDDGRGAVLQTTISIGLVTWEPRQYPAVDMKQLAVQMRSAGTKALEDARARGGNTIVLSRLATLLV</sequence>
<keyword evidence="6" id="KW-1185">Reference proteome</keyword>
<dbReference type="Pfam" id="PF00990">
    <property type="entry name" value="GGDEF"/>
    <property type="match status" value="1"/>
</dbReference>
<evidence type="ECO:0000259" key="4">
    <source>
        <dbReference type="PROSITE" id="PS50887"/>
    </source>
</evidence>
<dbReference type="EMBL" id="VTUX01000001">
    <property type="protein sequence ID" value="KAA1194459.1"/>
    <property type="molecule type" value="Genomic_DNA"/>
</dbReference>
<dbReference type="Proteomes" id="UP000323708">
    <property type="component" value="Unassembled WGS sequence"/>
</dbReference>
<gene>
    <name evidence="5" type="ORF">F0M18_03250</name>
</gene>
<feature type="domain" description="GGDEF" evidence="4">
    <location>
        <begin position="234"/>
        <end position="375"/>
    </location>
</feature>
<dbReference type="SUPFAM" id="SSF55781">
    <property type="entry name" value="GAF domain-like"/>
    <property type="match status" value="1"/>
</dbReference>
<reference evidence="5 6" key="1">
    <citation type="submission" date="2019-09" db="EMBL/GenBank/DDBJ databases">
        <authorList>
            <person name="Chen X.-Y."/>
        </authorList>
    </citation>
    <scope>NUCLEOTIDE SEQUENCE [LARGE SCALE GENOMIC DNA]</scope>
    <source>
        <strain evidence="5 6">NY5</strain>
    </source>
</reference>
<evidence type="ECO:0000256" key="1">
    <source>
        <dbReference type="ARBA" id="ARBA00012528"/>
    </source>
</evidence>
<dbReference type="AlphaFoldDB" id="A0A5B0X8H7"/>
<dbReference type="NCBIfam" id="TIGR00254">
    <property type="entry name" value="GGDEF"/>
    <property type="match status" value="1"/>
</dbReference>
<dbReference type="InterPro" id="IPR043128">
    <property type="entry name" value="Rev_trsase/Diguanyl_cyclase"/>
</dbReference>
<accession>A0A5B0X8H7</accession>
<dbReference type="InterPro" id="IPR029016">
    <property type="entry name" value="GAF-like_dom_sf"/>
</dbReference>
<dbReference type="RefSeq" id="WP_149609928.1">
    <property type="nucleotide sequence ID" value="NZ_VTUX01000001.1"/>
</dbReference>
<dbReference type="Gene3D" id="3.30.450.40">
    <property type="match status" value="1"/>
</dbReference>
<dbReference type="EC" id="2.7.7.65" evidence="1"/>
<name>A0A5B0X8H7_9GAMM</name>
<proteinExistence type="predicted"/>
<dbReference type="InterPro" id="IPR000160">
    <property type="entry name" value="GGDEF_dom"/>
</dbReference>
<dbReference type="CDD" id="cd01949">
    <property type="entry name" value="GGDEF"/>
    <property type="match status" value="1"/>
</dbReference>
<dbReference type="SMART" id="SM00267">
    <property type="entry name" value="GGDEF"/>
    <property type="match status" value="1"/>
</dbReference>
<dbReference type="InterPro" id="IPR029787">
    <property type="entry name" value="Nucleotide_cyclase"/>
</dbReference>
<feature type="region of interest" description="Disordered" evidence="3">
    <location>
        <begin position="1"/>
        <end position="22"/>
    </location>
</feature>
<comment type="caution">
    <text evidence="5">The sequence shown here is derived from an EMBL/GenBank/DDBJ whole genome shotgun (WGS) entry which is preliminary data.</text>
</comment>
<evidence type="ECO:0000256" key="2">
    <source>
        <dbReference type="ARBA" id="ARBA00034247"/>
    </source>
</evidence>
<dbReference type="SUPFAM" id="SSF55073">
    <property type="entry name" value="Nucleotide cyclase"/>
    <property type="match status" value="1"/>
</dbReference>
<organism evidence="5 6">
    <name type="scientific">Pseudohalioglobus sediminis</name>
    <dbReference type="NCBI Taxonomy" id="2606449"/>
    <lineage>
        <taxon>Bacteria</taxon>
        <taxon>Pseudomonadati</taxon>
        <taxon>Pseudomonadota</taxon>
        <taxon>Gammaproteobacteria</taxon>
        <taxon>Cellvibrionales</taxon>
        <taxon>Halieaceae</taxon>
        <taxon>Pseudohalioglobus</taxon>
    </lineage>
</organism>
<protein>
    <recommendedName>
        <fullName evidence="1">diguanylate cyclase</fullName>
        <ecNumber evidence="1">2.7.7.65</ecNumber>
    </recommendedName>
</protein>
<evidence type="ECO:0000256" key="3">
    <source>
        <dbReference type="SAM" id="MobiDB-lite"/>
    </source>
</evidence>
<dbReference type="PROSITE" id="PS50887">
    <property type="entry name" value="GGDEF"/>
    <property type="match status" value="1"/>
</dbReference>